<dbReference type="EMBL" id="CAJOBP010004582">
    <property type="protein sequence ID" value="CAF4444845.1"/>
    <property type="molecule type" value="Genomic_DNA"/>
</dbReference>
<evidence type="ECO:0000313" key="5">
    <source>
        <dbReference type="Proteomes" id="UP000663873"/>
    </source>
</evidence>
<name>A0A820RY42_9BILA</name>
<dbReference type="Proteomes" id="UP000663833">
    <property type="component" value="Unassembled WGS sequence"/>
</dbReference>
<sequence>MSAEYMRQKTIPINQQSEKQNCFLEAIMKSDLEAFDILLSDDLIVINHSASSCYNYNIFQFIVVYSTHKFIDCVITKYFNMINNLTEGGKNLVPVACERGDKNVLKIILTYFAFASLNDTISSKQSHNYLGCDKPYSIELTEYKNDIPLSCVIRDNHPDFLLILFKFKSFTFDCFTKEQKHEIFHLCLLAEYRRYTMDKNKLR</sequence>
<evidence type="ECO:0000313" key="4">
    <source>
        <dbReference type="EMBL" id="CAF4506512.1"/>
    </source>
</evidence>
<dbReference type="EMBL" id="CAJOBO010003906">
    <property type="protein sequence ID" value="CAF4506512.1"/>
    <property type="molecule type" value="Genomic_DNA"/>
</dbReference>
<dbReference type="InterPro" id="IPR036770">
    <property type="entry name" value="Ankyrin_rpt-contain_sf"/>
</dbReference>
<organism evidence="3 5">
    <name type="scientific">Rotaria socialis</name>
    <dbReference type="NCBI Taxonomy" id="392032"/>
    <lineage>
        <taxon>Eukaryota</taxon>
        <taxon>Metazoa</taxon>
        <taxon>Spiralia</taxon>
        <taxon>Gnathifera</taxon>
        <taxon>Rotifera</taxon>
        <taxon>Eurotatoria</taxon>
        <taxon>Bdelloidea</taxon>
        <taxon>Philodinida</taxon>
        <taxon>Philodinidae</taxon>
        <taxon>Rotaria</taxon>
    </lineage>
</organism>
<evidence type="ECO:0000313" key="2">
    <source>
        <dbReference type="EMBL" id="CAF3414209.1"/>
    </source>
</evidence>
<gene>
    <name evidence="4" type="ORF">HFQ381_LOCUS28163</name>
    <name evidence="2" type="ORF">LUA448_LOCUS18803</name>
    <name evidence="1" type="ORF">TIS948_LOCUS28418</name>
    <name evidence="3" type="ORF">UJA718_LOCUS22362</name>
</gene>
<dbReference type="Proteomes" id="UP000663825">
    <property type="component" value="Unassembled WGS sequence"/>
</dbReference>
<evidence type="ECO:0000313" key="3">
    <source>
        <dbReference type="EMBL" id="CAF4444845.1"/>
    </source>
</evidence>
<dbReference type="Proteomes" id="UP000663851">
    <property type="component" value="Unassembled WGS sequence"/>
</dbReference>
<dbReference type="Proteomes" id="UP000663873">
    <property type="component" value="Unassembled WGS sequence"/>
</dbReference>
<comment type="caution">
    <text evidence="3">The sequence shown here is derived from an EMBL/GenBank/DDBJ whole genome shotgun (WGS) entry which is preliminary data.</text>
</comment>
<dbReference type="AlphaFoldDB" id="A0A820RY42"/>
<dbReference type="SUPFAM" id="SSF48403">
    <property type="entry name" value="Ankyrin repeat"/>
    <property type="match status" value="1"/>
</dbReference>
<dbReference type="EMBL" id="CAJNXB010005102">
    <property type="protein sequence ID" value="CAF3409089.1"/>
    <property type="molecule type" value="Genomic_DNA"/>
</dbReference>
<reference evidence="3" key="1">
    <citation type="submission" date="2021-02" db="EMBL/GenBank/DDBJ databases">
        <authorList>
            <person name="Nowell W R."/>
        </authorList>
    </citation>
    <scope>NUCLEOTIDE SEQUENCE</scope>
</reference>
<protein>
    <submittedName>
        <fullName evidence="3">Uncharacterized protein</fullName>
    </submittedName>
</protein>
<proteinExistence type="predicted"/>
<accession>A0A820RY42</accession>
<dbReference type="EMBL" id="CAJNYD010002372">
    <property type="protein sequence ID" value="CAF3414209.1"/>
    <property type="molecule type" value="Genomic_DNA"/>
</dbReference>
<evidence type="ECO:0000313" key="1">
    <source>
        <dbReference type="EMBL" id="CAF3409089.1"/>
    </source>
</evidence>
<keyword evidence="5" id="KW-1185">Reference proteome</keyword>